<accession>A0ABP8KZM7</accession>
<comment type="caution">
    <text evidence="2">The sequence shown here is derived from an EMBL/GenBank/DDBJ whole genome shotgun (WGS) entry which is preliminary data.</text>
</comment>
<keyword evidence="1" id="KW-0812">Transmembrane</keyword>
<evidence type="ECO:0000313" key="3">
    <source>
        <dbReference type="Proteomes" id="UP001500622"/>
    </source>
</evidence>
<keyword evidence="3" id="KW-1185">Reference proteome</keyword>
<proteinExistence type="predicted"/>
<reference evidence="3" key="1">
    <citation type="journal article" date="2019" name="Int. J. Syst. Evol. Microbiol.">
        <title>The Global Catalogue of Microorganisms (GCM) 10K type strain sequencing project: providing services to taxonomists for standard genome sequencing and annotation.</title>
        <authorList>
            <consortium name="The Broad Institute Genomics Platform"/>
            <consortium name="The Broad Institute Genome Sequencing Center for Infectious Disease"/>
            <person name="Wu L."/>
            <person name="Ma J."/>
        </authorList>
    </citation>
    <scope>NUCLEOTIDE SEQUENCE [LARGE SCALE GENOMIC DNA]</scope>
    <source>
        <strain evidence="3">JCM 17810</strain>
    </source>
</reference>
<organism evidence="2 3">
    <name type="scientific">Georgenia halophila</name>
    <dbReference type="NCBI Taxonomy" id="620889"/>
    <lineage>
        <taxon>Bacteria</taxon>
        <taxon>Bacillati</taxon>
        <taxon>Actinomycetota</taxon>
        <taxon>Actinomycetes</taxon>
        <taxon>Micrococcales</taxon>
        <taxon>Bogoriellaceae</taxon>
        <taxon>Georgenia</taxon>
    </lineage>
</organism>
<keyword evidence="1" id="KW-1133">Transmembrane helix</keyword>
<evidence type="ECO:0000256" key="1">
    <source>
        <dbReference type="SAM" id="Phobius"/>
    </source>
</evidence>
<evidence type="ECO:0000313" key="2">
    <source>
        <dbReference type="EMBL" id="GAA4419330.1"/>
    </source>
</evidence>
<sequence>MDLPERRHIQVSRVHTWLLVGVVALAGMIVGSVLESPMERDPWHWFSALMMVGAVVIQLVRSRLVTSTAVNRVGWAIAITGMAGGLMSLLIL</sequence>
<name>A0ABP8KZM7_9MICO</name>
<keyword evidence="1" id="KW-0472">Membrane</keyword>
<gene>
    <name evidence="2" type="ORF">GCM10023169_09880</name>
</gene>
<dbReference type="EMBL" id="BAABGN010000002">
    <property type="protein sequence ID" value="GAA4419330.1"/>
    <property type="molecule type" value="Genomic_DNA"/>
</dbReference>
<feature type="transmembrane region" description="Helical" evidence="1">
    <location>
        <begin position="43"/>
        <end position="61"/>
    </location>
</feature>
<dbReference type="Proteomes" id="UP001500622">
    <property type="component" value="Unassembled WGS sequence"/>
</dbReference>
<protein>
    <submittedName>
        <fullName evidence="2">Uncharacterized protein</fullName>
    </submittedName>
</protein>
<feature type="transmembrane region" description="Helical" evidence="1">
    <location>
        <begin position="73"/>
        <end position="91"/>
    </location>
</feature>
<feature type="transmembrane region" description="Helical" evidence="1">
    <location>
        <begin position="12"/>
        <end position="31"/>
    </location>
</feature>